<feature type="compositionally biased region" description="Basic residues" evidence="1">
    <location>
        <begin position="279"/>
        <end position="289"/>
    </location>
</feature>
<keyword evidence="3" id="KW-1185">Reference proteome</keyword>
<reference evidence="2" key="1">
    <citation type="submission" date="2020-05" db="EMBL/GenBank/DDBJ databases">
        <title>Mycena genomes resolve the evolution of fungal bioluminescence.</title>
        <authorList>
            <person name="Tsai I.J."/>
        </authorList>
    </citation>
    <scope>NUCLEOTIDE SEQUENCE</scope>
    <source>
        <strain evidence="2">110903Hualien_Pintung</strain>
    </source>
</reference>
<dbReference type="OrthoDB" id="3038154at2759"/>
<feature type="region of interest" description="Disordered" evidence="1">
    <location>
        <begin position="238"/>
        <end position="303"/>
    </location>
</feature>
<name>A0A8H6WJ89_MYCCL</name>
<feature type="compositionally biased region" description="Basic and acidic residues" evidence="1">
    <location>
        <begin position="587"/>
        <end position="599"/>
    </location>
</feature>
<dbReference type="AlphaFoldDB" id="A0A8H6WJ89"/>
<dbReference type="Proteomes" id="UP000613580">
    <property type="component" value="Unassembled WGS sequence"/>
</dbReference>
<evidence type="ECO:0000313" key="3">
    <source>
        <dbReference type="Proteomes" id="UP000613580"/>
    </source>
</evidence>
<comment type="caution">
    <text evidence="2">The sequence shown here is derived from an EMBL/GenBank/DDBJ whole genome shotgun (WGS) entry which is preliminary data.</text>
</comment>
<feature type="region of interest" description="Disordered" evidence="1">
    <location>
        <begin position="587"/>
        <end position="606"/>
    </location>
</feature>
<organism evidence="2 3">
    <name type="scientific">Mycena chlorophos</name>
    <name type="common">Agaric fungus</name>
    <name type="synonym">Agaricus chlorophos</name>
    <dbReference type="NCBI Taxonomy" id="658473"/>
    <lineage>
        <taxon>Eukaryota</taxon>
        <taxon>Fungi</taxon>
        <taxon>Dikarya</taxon>
        <taxon>Basidiomycota</taxon>
        <taxon>Agaricomycotina</taxon>
        <taxon>Agaricomycetes</taxon>
        <taxon>Agaricomycetidae</taxon>
        <taxon>Agaricales</taxon>
        <taxon>Marasmiineae</taxon>
        <taxon>Mycenaceae</taxon>
        <taxon>Mycena</taxon>
    </lineage>
</organism>
<accession>A0A8H6WJ89</accession>
<evidence type="ECO:0000313" key="2">
    <source>
        <dbReference type="EMBL" id="KAF7320639.1"/>
    </source>
</evidence>
<evidence type="ECO:0000256" key="1">
    <source>
        <dbReference type="SAM" id="MobiDB-lite"/>
    </source>
</evidence>
<sequence length="606" mass="66397">MSCRSVDLVRLCPISRIIVSCRRLPRATGSPASLPPTTTVRASPPSPHYHRHRRACKMYGNGAPSHHNEEQAALDAALWAATQEQLDWGLGIRPSDATGFFPQSAPSAPPFFDGIRENLAYGMYEDPFTAPHPTSASASPAPVHYPMAFSRPEMNMDAMGWDGAASAGSDFDFITEFSLVSGSEGANGGEINPWLEQFAESSRAPTPFSSSPEFSDHMGFLSSSSGYAESFVGSSEPFHGGASDWSNSRPQSPHLEFADDFTLAPGPSHAAPAPSTPSPRKKKRRRKAKNSNAGGPLDPSTLDVSTLAWRPSDTEWMDPGVYSEYVEFPQGLRLTSHKPIYRLERVHGIPTEFPHFATATAFMVSFPKNAVPAKMNPDSFFRNMCPHSWGTGGGAAASTKVDARLSGLFFPGMAADDFVDCRRATPVCQGVWCCESLHQAFVREQRRELDPNRQEKLAQATMRQREQQEDSRVGQVLTFVQSLDNVRCRGLRCDGQQCDGRVRVVRELRRNQGDPPAYGLSCTEAMTALADGYRHSTLSIPDRIDTEIFLAAMAGEQVCDGDDADQECAMVLGLQQVNTANAFCDFNHRRDGRPPEGETRSSSMYR</sequence>
<gene>
    <name evidence="2" type="ORF">HMN09_00148600</name>
</gene>
<proteinExistence type="predicted"/>
<feature type="region of interest" description="Disordered" evidence="1">
    <location>
        <begin position="28"/>
        <end position="51"/>
    </location>
</feature>
<protein>
    <submittedName>
        <fullName evidence="2">Uncharacterized protein</fullName>
    </submittedName>
</protein>
<dbReference type="EMBL" id="JACAZE010000002">
    <property type="protein sequence ID" value="KAF7320639.1"/>
    <property type="molecule type" value="Genomic_DNA"/>
</dbReference>